<gene>
    <name evidence="2" type="ORF">TSOC_000665</name>
</gene>
<feature type="region of interest" description="Disordered" evidence="1">
    <location>
        <begin position="317"/>
        <end position="338"/>
    </location>
</feature>
<feature type="compositionally biased region" description="Low complexity" evidence="1">
    <location>
        <begin position="70"/>
        <end position="100"/>
    </location>
</feature>
<organism evidence="2 3">
    <name type="scientific">Tetrabaena socialis</name>
    <dbReference type="NCBI Taxonomy" id="47790"/>
    <lineage>
        <taxon>Eukaryota</taxon>
        <taxon>Viridiplantae</taxon>
        <taxon>Chlorophyta</taxon>
        <taxon>core chlorophytes</taxon>
        <taxon>Chlorophyceae</taxon>
        <taxon>CS clade</taxon>
        <taxon>Chlamydomonadales</taxon>
        <taxon>Tetrabaenaceae</taxon>
        <taxon>Tetrabaena</taxon>
    </lineage>
</organism>
<name>A0A2J8AIM6_9CHLO</name>
<protein>
    <submittedName>
        <fullName evidence="2">Uncharacterized protein</fullName>
    </submittedName>
</protein>
<accession>A0A2J8AIM6</accession>
<dbReference type="PANTHER" id="PTHR28096">
    <property type="entry name" value="PROTEIN FAF1"/>
    <property type="match status" value="1"/>
</dbReference>
<feature type="compositionally biased region" description="Basic residues" evidence="1">
    <location>
        <begin position="127"/>
        <end position="141"/>
    </location>
</feature>
<dbReference type="Proteomes" id="UP000236333">
    <property type="component" value="Unassembled WGS sequence"/>
</dbReference>
<evidence type="ECO:0000313" key="2">
    <source>
        <dbReference type="EMBL" id="PNH12367.1"/>
    </source>
</evidence>
<evidence type="ECO:0000256" key="1">
    <source>
        <dbReference type="SAM" id="MobiDB-lite"/>
    </source>
</evidence>
<dbReference type="GO" id="GO:0005730">
    <property type="term" value="C:nucleolus"/>
    <property type="evidence" value="ECO:0007669"/>
    <property type="project" value="TreeGrafter"/>
</dbReference>
<comment type="caution">
    <text evidence="2">The sequence shown here is derived from an EMBL/GenBank/DDBJ whole genome shotgun (WGS) entry which is preliminary data.</text>
</comment>
<keyword evidence="3" id="KW-1185">Reference proteome</keyword>
<dbReference type="InterPro" id="IPR027973">
    <property type="entry name" value="FSAF1-like"/>
</dbReference>
<dbReference type="GO" id="GO:0000462">
    <property type="term" value="P:maturation of SSU-rRNA from tricistronic rRNA transcript (SSU-rRNA, 5.8S rRNA, LSU-rRNA)"/>
    <property type="evidence" value="ECO:0007669"/>
    <property type="project" value="TreeGrafter"/>
</dbReference>
<feature type="region of interest" description="Disordered" evidence="1">
    <location>
        <begin position="28"/>
        <end position="212"/>
    </location>
</feature>
<dbReference type="PANTHER" id="PTHR28096:SF1">
    <property type="entry name" value="PROTEIN FAF1"/>
    <property type="match status" value="1"/>
</dbReference>
<dbReference type="InterPro" id="IPR053030">
    <property type="entry name" value="Ribosomal_biogenesis_FAF1-like"/>
</dbReference>
<dbReference type="Pfam" id="PF15375">
    <property type="entry name" value="FSAF1"/>
    <property type="match status" value="1"/>
</dbReference>
<dbReference type="EMBL" id="PGGS01000009">
    <property type="protein sequence ID" value="PNH12367.1"/>
    <property type="molecule type" value="Genomic_DNA"/>
</dbReference>
<feature type="compositionally biased region" description="Basic residues" evidence="1">
    <location>
        <begin position="168"/>
        <end position="180"/>
    </location>
</feature>
<dbReference type="AlphaFoldDB" id="A0A2J8AIM6"/>
<sequence length="338" mass="35461">MQPAEAEGHALDAQAALQKLEEYGERFMSMFDDDGRGRSALKPSTSGRSPRAAPSAEVAAGGRAKRERSAGPAAEAAASGQGSRPPAVAAAQRGQAGQPPLNGGGAPTPGLRKQDRGTNEIDVIMRAGKKAKRSHANAPKHHAADLGADQPDPAPGRQQAAADDALRRERKLFMSHKASKVHAAVGAEPPQHTRRGSSATARGEGSGLSPDEFQTMQLEVERFAASSLDKKSAKEYKARMLARVGAKAEATPRMPASIGLGIAKMAVKRQARALEEAIETGMVQRKGLGKKKRVVQAKSRDRGLMEAGKGFKNGVLRVKPMKKASSGGGMLKLPKGVL</sequence>
<dbReference type="OrthoDB" id="498232at2759"/>
<evidence type="ECO:0000313" key="3">
    <source>
        <dbReference type="Proteomes" id="UP000236333"/>
    </source>
</evidence>
<proteinExistence type="predicted"/>
<reference evidence="2 3" key="1">
    <citation type="journal article" date="2017" name="Mol. Biol. Evol.">
        <title>The 4-celled Tetrabaena socialis nuclear genome reveals the essential components for genetic control of cell number at the origin of multicellularity in the volvocine lineage.</title>
        <authorList>
            <person name="Featherston J."/>
            <person name="Arakaki Y."/>
            <person name="Hanschen E.R."/>
            <person name="Ferris P.J."/>
            <person name="Michod R.E."/>
            <person name="Olson B.J.S.C."/>
            <person name="Nozaki H."/>
            <person name="Durand P.M."/>
        </authorList>
    </citation>
    <scope>NUCLEOTIDE SEQUENCE [LARGE SCALE GENOMIC DNA]</scope>
    <source>
        <strain evidence="2 3">NIES-571</strain>
    </source>
</reference>